<name>A0A7Y9ZE10_9MICO</name>
<accession>A0A7Y9ZE10</accession>
<dbReference type="InterPro" id="IPR036291">
    <property type="entry name" value="NAD(P)-bd_dom_sf"/>
</dbReference>
<dbReference type="SUPFAM" id="SSF51735">
    <property type="entry name" value="NAD(P)-binding Rossmann-fold domains"/>
    <property type="match status" value="1"/>
</dbReference>
<reference evidence="2 3" key="1">
    <citation type="submission" date="2020-07" db="EMBL/GenBank/DDBJ databases">
        <title>Sequencing the genomes of 1000 actinobacteria strains.</title>
        <authorList>
            <person name="Klenk H.-P."/>
        </authorList>
    </citation>
    <scope>NUCLEOTIDE SEQUENCE [LARGE SCALE GENOMIC DNA]</scope>
    <source>
        <strain evidence="2 3">DSM 19970</strain>
    </source>
</reference>
<dbReference type="InterPro" id="IPR050177">
    <property type="entry name" value="Lipid_A_modif_metabolic_enz"/>
</dbReference>
<sequence length="349" mass="37496">MRILIVGGTGLISSAFARECEDRDDDLTLITRGVHGSAGTPASSKVIHADATDAGALRSALQGARLRRERWDAVVQFVAFAPERVAEDVVTFAPLTDRYVLIATSAAYTTVEHFQMLTEDTPLENNEWDYAQAKIACEDVLRNDAPAAGLDFTIVRPAHTYGDTKIPAFTGNSRHPWTIIDRMRRGADILVPGDGTALWTVTHASDVAAGIRGLLDTDASRGLAVHITSDTALTWTGIYRALAHAAGLSDAQFESQVVHVPSDALIAAVPSQAGSIRGDKMHCAVYDTSLLRSLVPGWEAETTFAEGIGNAIRAFEAHPEWQTIDDEANAMFDRLGAIYRGALRSAAIG</sequence>
<gene>
    <name evidence="2" type="ORF">BKA03_001770</name>
</gene>
<dbReference type="EMBL" id="JACBZO010000001">
    <property type="protein sequence ID" value="NYI41651.1"/>
    <property type="molecule type" value="Genomic_DNA"/>
</dbReference>
<dbReference type="RefSeq" id="WP_179398016.1">
    <property type="nucleotide sequence ID" value="NZ_JACBZO010000001.1"/>
</dbReference>
<dbReference type="AlphaFoldDB" id="A0A7Y9ZE10"/>
<dbReference type="Proteomes" id="UP000547973">
    <property type="component" value="Unassembled WGS sequence"/>
</dbReference>
<dbReference type="PANTHER" id="PTHR43245">
    <property type="entry name" value="BIFUNCTIONAL POLYMYXIN RESISTANCE PROTEIN ARNA"/>
    <property type="match status" value="1"/>
</dbReference>
<comment type="caution">
    <text evidence="2">The sequence shown here is derived from an EMBL/GenBank/DDBJ whole genome shotgun (WGS) entry which is preliminary data.</text>
</comment>
<dbReference type="Gene3D" id="3.40.50.720">
    <property type="entry name" value="NAD(P)-binding Rossmann-like Domain"/>
    <property type="match status" value="1"/>
</dbReference>
<protein>
    <submittedName>
        <fullName evidence="2">Nucleoside-diphosphate-sugar epimerase</fullName>
    </submittedName>
</protein>
<dbReference type="InterPro" id="IPR001509">
    <property type="entry name" value="Epimerase_deHydtase"/>
</dbReference>
<dbReference type="Pfam" id="PF01370">
    <property type="entry name" value="Epimerase"/>
    <property type="match status" value="1"/>
</dbReference>
<evidence type="ECO:0000259" key="1">
    <source>
        <dbReference type="Pfam" id="PF01370"/>
    </source>
</evidence>
<evidence type="ECO:0000313" key="3">
    <source>
        <dbReference type="Proteomes" id="UP000547973"/>
    </source>
</evidence>
<evidence type="ECO:0000313" key="2">
    <source>
        <dbReference type="EMBL" id="NYI41651.1"/>
    </source>
</evidence>
<dbReference type="PANTHER" id="PTHR43245:SF13">
    <property type="entry name" value="UDP-D-APIOSE_UDP-D-XYLOSE SYNTHASE 2"/>
    <property type="match status" value="1"/>
</dbReference>
<keyword evidence="3" id="KW-1185">Reference proteome</keyword>
<proteinExistence type="predicted"/>
<organism evidence="2 3">
    <name type="scientific">Demequina lutea</name>
    <dbReference type="NCBI Taxonomy" id="431489"/>
    <lineage>
        <taxon>Bacteria</taxon>
        <taxon>Bacillati</taxon>
        <taxon>Actinomycetota</taxon>
        <taxon>Actinomycetes</taxon>
        <taxon>Micrococcales</taxon>
        <taxon>Demequinaceae</taxon>
        <taxon>Demequina</taxon>
    </lineage>
</organism>
<feature type="domain" description="NAD-dependent epimerase/dehydratase" evidence="1">
    <location>
        <begin position="97"/>
        <end position="217"/>
    </location>
</feature>